<evidence type="ECO:0000259" key="2">
    <source>
        <dbReference type="Pfam" id="PF00538"/>
    </source>
</evidence>
<dbReference type="InterPro" id="IPR005818">
    <property type="entry name" value="Histone_H1/H5_H15"/>
</dbReference>
<dbReference type="Pfam" id="PF00538">
    <property type="entry name" value="Linker_histone"/>
    <property type="match status" value="1"/>
</dbReference>
<dbReference type="Proteomes" id="UP000822688">
    <property type="component" value="Chromosome 4"/>
</dbReference>
<feature type="region of interest" description="Disordered" evidence="1">
    <location>
        <begin position="129"/>
        <end position="179"/>
    </location>
</feature>
<dbReference type="AlphaFoldDB" id="A0A8T0I643"/>
<dbReference type="Gene3D" id="1.10.10.10">
    <property type="entry name" value="Winged helix-like DNA-binding domain superfamily/Winged helix DNA-binding domain"/>
    <property type="match status" value="1"/>
</dbReference>
<accession>A0A8T0I643</accession>
<feature type="compositionally biased region" description="Polar residues" evidence="1">
    <location>
        <begin position="146"/>
        <end position="156"/>
    </location>
</feature>
<feature type="compositionally biased region" description="Basic and acidic residues" evidence="1">
    <location>
        <begin position="157"/>
        <end position="167"/>
    </location>
</feature>
<protein>
    <recommendedName>
        <fullName evidence="2">H15 domain-containing protein</fullName>
    </recommendedName>
</protein>
<proteinExistence type="predicted"/>
<name>A0A8T0I643_CERPU</name>
<sequence length="179" mass="21644">MIMPKCDLIREALTHVKKQHQGVSLIQIRKHLEATYQEKMDSKKKKFIVNTFKTLIQEGKLLQKGSIYKSTKKKETIRDVPRRKYCPRRYYRKSYNRRRLQRRRQRIRRRCDRRGHHVRKYHKVCIQKAHRQIKGRRGEGLVENPDYTNSVPSVEVSNEKLVKEKSTSRRSKTSQRSRT</sequence>
<dbReference type="EMBL" id="CM026424">
    <property type="protein sequence ID" value="KAG0578934.1"/>
    <property type="molecule type" value="Genomic_DNA"/>
</dbReference>
<dbReference type="SUPFAM" id="SSF46785">
    <property type="entry name" value="Winged helix' DNA-binding domain"/>
    <property type="match status" value="1"/>
</dbReference>
<dbReference type="GO" id="GO:0006334">
    <property type="term" value="P:nucleosome assembly"/>
    <property type="evidence" value="ECO:0007669"/>
    <property type="project" value="InterPro"/>
</dbReference>
<feature type="domain" description="H15" evidence="2">
    <location>
        <begin position="7"/>
        <end position="64"/>
    </location>
</feature>
<evidence type="ECO:0000313" key="3">
    <source>
        <dbReference type="EMBL" id="KAG0578934.1"/>
    </source>
</evidence>
<dbReference type="GO" id="GO:0000786">
    <property type="term" value="C:nucleosome"/>
    <property type="evidence" value="ECO:0007669"/>
    <property type="project" value="InterPro"/>
</dbReference>
<dbReference type="InterPro" id="IPR036390">
    <property type="entry name" value="WH_DNA-bd_sf"/>
</dbReference>
<organism evidence="3 4">
    <name type="scientific">Ceratodon purpureus</name>
    <name type="common">Fire moss</name>
    <name type="synonym">Dicranum purpureum</name>
    <dbReference type="NCBI Taxonomy" id="3225"/>
    <lineage>
        <taxon>Eukaryota</taxon>
        <taxon>Viridiplantae</taxon>
        <taxon>Streptophyta</taxon>
        <taxon>Embryophyta</taxon>
        <taxon>Bryophyta</taxon>
        <taxon>Bryophytina</taxon>
        <taxon>Bryopsida</taxon>
        <taxon>Dicranidae</taxon>
        <taxon>Pseudoditrichales</taxon>
        <taxon>Ditrichaceae</taxon>
        <taxon>Ceratodon</taxon>
    </lineage>
</organism>
<comment type="caution">
    <text evidence="3">The sequence shown here is derived from an EMBL/GenBank/DDBJ whole genome shotgun (WGS) entry which is preliminary data.</text>
</comment>
<dbReference type="GO" id="GO:0003677">
    <property type="term" value="F:DNA binding"/>
    <property type="evidence" value="ECO:0007669"/>
    <property type="project" value="InterPro"/>
</dbReference>
<evidence type="ECO:0000256" key="1">
    <source>
        <dbReference type="SAM" id="MobiDB-lite"/>
    </source>
</evidence>
<evidence type="ECO:0000313" key="4">
    <source>
        <dbReference type="Proteomes" id="UP000822688"/>
    </source>
</evidence>
<feature type="compositionally biased region" description="Basic residues" evidence="1">
    <location>
        <begin position="168"/>
        <end position="179"/>
    </location>
</feature>
<gene>
    <name evidence="3" type="ORF">KC19_4G061300</name>
</gene>
<reference evidence="3" key="1">
    <citation type="submission" date="2020-06" db="EMBL/GenBank/DDBJ databases">
        <title>WGS assembly of Ceratodon purpureus strain R40.</title>
        <authorList>
            <person name="Carey S.B."/>
            <person name="Jenkins J."/>
            <person name="Shu S."/>
            <person name="Lovell J.T."/>
            <person name="Sreedasyam A."/>
            <person name="Maumus F."/>
            <person name="Tiley G.P."/>
            <person name="Fernandez-Pozo N."/>
            <person name="Barry K."/>
            <person name="Chen C."/>
            <person name="Wang M."/>
            <person name="Lipzen A."/>
            <person name="Daum C."/>
            <person name="Saski C.A."/>
            <person name="Payton A.C."/>
            <person name="Mcbreen J.C."/>
            <person name="Conrad R.E."/>
            <person name="Kollar L.M."/>
            <person name="Olsson S."/>
            <person name="Huttunen S."/>
            <person name="Landis J.B."/>
            <person name="Wickett N.J."/>
            <person name="Johnson M.G."/>
            <person name="Rensing S.A."/>
            <person name="Grimwood J."/>
            <person name="Schmutz J."/>
            <person name="Mcdaniel S.F."/>
        </authorList>
    </citation>
    <scope>NUCLEOTIDE SEQUENCE</scope>
    <source>
        <strain evidence="3">R40</strain>
    </source>
</reference>
<dbReference type="InterPro" id="IPR036388">
    <property type="entry name" value="WH-like_DNA-bd_sf"/>
</dbReference>
<keyword evidence="4" id="KW-1185">Reference proteome</keyword>